<dbReference type="RefSeq" id="XP_030371890.1">
    <property type="nucleotide sequence ID" value="XM_030516030.1"/>
</dbReference>
<dbReference type="GO" id="GO:0005739">
    <property type="term" value="C:mitochondrion"/>
    <property type="evidence" value="ECO:0007669"/>
    <property type="project" value="TreeGrafter"/>
</dbReference>
<accession>A0A6J2T9A5</accession>
<dbReference type="PANTHER" id="PTHR22966:SF61">
    <property type="entry name" value="2-AMINOETHANETHIOL DIOXYGENASE"/>
    <property type="match status" value="1"/>
</dbReference>
<gene>
    <name evidence="5" type="primary">LOC115622161</name>
</gene>
<name>A0A6J2T9A5_DROLE</name>
<keyword evidence="5" id="KW-0223">Dioxygenase</keyword>
<dbReference type="Proteomes" id="UP000504634">
    <property type="component" value="Unplaced"/>
</dbReference>
<sequence length="248" mass="28413">MTTHFKKVLRQALKTFERANYNHATFNANLQQLKQLTDQLTYRDLHLSKDELFHDAFNETADRAPCSYIHIFENELVSMSVFIMRPGYTMPLHDHPMMHGILRGIWGQLRVQSYTQQLGVNESEPLVYDKNPTEVRVIAEQPNVVTPQTTSALLTPRERNFHQITAVNGVAAFFDILSPPYDANMPIYGPRRCRFYRPKSDSDNQIHLQCIPSPGSYYCDLVDTPDSVLQCGFVCAAEIFGDHATEMQ</sequence>
<dbReference type="PANTHER" id="PTHR22966">
    <property type="entry name" value="2-AMINOETHANETHIOL DIOXYGENASE"/>
    <property type="match status" value="1"/>
</dbReference>
<dbReference type="InterPro" id="IPR012864">
    <property type="entry name" value="PCO/ADO"/>
</dbReference>
<protein>
    <submittedName>
        <fullName evidence="5">2-aminoethanethiol dioxygenase</fullName>
    </submittedName>
</protein>
<keyword evidence="2" id="KW-0560">Oxidoreductase</keyword>
<dbReference type="GO" id="GO:0046872">
    <property type="term" value="F:metal ion binding"/>
    <property type="evidence" value="ECO:0007669"/>
    <property type="project" value="UniProtKB-KW"/>
</dbReference>
<dbReference type="AlphaFoldDB" id="A0A6J2T9A5"/>
<reference evidence="5" key="1">
    <citation type="submission" date="2025-08" db="UniProtKB">
        <authorList>
            <consortium name="RefSeq"/>
        </authorList>
    </citation>
    <scope>IDENTIFICATION</scope>
    <source>
        <strain evidence="5">11010-0011.00</strain>
        <tissue evidence="5">Whole body</tissue>
    </source>
</reference>
<keyword evidence="3" id="KW-0408">Iron</keyword>
<dbReference type="GeneID" id="115622161"/>
<dbReference type="InterPro" id="IPR011051">
    <property type="entry name" value="RmlC_Cupin_sf"/>
</dbReference>
<keyword evidence="4" id="KW-1185">Reference proteome</keyword>
<dbReference type="GO" id="GO:0016702">
    <property type="term" value="F:oxidoreductase activity, acting on single donors with incorporation of molecular oxygen, incorporation of two atoms of oxygen"/>
    <property type="evidence" value="ECO:0007669"/>
    <property type="project" value="InterPro"/>
</dbReference>
<dbReference type="SUPFAM" id="SSF51182">
    <property type="entry name" value="RmlC-like cupins"/>
    <property type="match status" value="1"/>
</dbReference>
<keyword evidence="1" id="KW-0479">Metal-binding</keyword>
<evidence type="ECO:0000256" key="3">
    <source>
        <dbReference type="ARBA" id="ARBA00023004"/>
    </source>
</evidence>
<evidence type="ECO:0000256" key="1">
    <source>
        <dbReference type="ARBA" id="ARBA00022723"/>
    </source>
</evidence>
<dbReference type="InterPro" id="IPR014710">
    <property type="entry name" value="RmlC-like_jellyroll"/>
</dbReference>
<dbReference type="CDD" id="cd20289">
    <property type="entry name" value="cupin_ADO"/>
    <property type="match status" value="1"/>
</dbReference>
<dbReference type="OrthoDB" id="271433at2759"/>
<organism evidence="4 5">
    <name type="scientific">Drosophila lebanonensis</name>
    <name type="common">Fruit fly</name>
    <name type="synonym">Scaptodrosophila lebanonensis</name>
    <dbReference type="NCBI Taxonomy" id="7225"/>
    <lineage>
        <taxon>Eukaryota</taxon>
        <taxon>Metazoa</taxon>
        <taxon>Ecdysozoa</taxon>
        <taxon>Arthropoda</taxon>
        <taxon>Hexapoda</taxon>
        <taxon>Insecta</taxon>
        <taxon>Pterygota</taxon>
        <taxon>Neoptera</taxon>
        <taxon>Endopterygota</taxon>
        <taxon>Diptera</taxon>
        <taxon>Brachycera</taxon>
        <taxon>Muscomorpha</taxon>
        <taxon>Ephydroidea</taxon>
        <taxon>Drosophilidae</taxon>
        <taxon>Scaptodrosophila</taxon>
    </lineage>
</organism>
<evidence type="ECO:0000313" key="4">
    <source>
        <dbReference type="Proteomes" id="UP000504634"/>
    </source>
</evidence>
<dbReference type="Pfam" id="PF07847">
    <property type="entry name" value="PCO_ADO"/>
    <property type="match status" value="1"/>
</dbReference>
<evidence type="ECO:0000256" key="2">
    <source>
        <dbReference type="ARBA" id="ARBA00023002"/>
    </source>
</evidence>
<dbReference type="Gene3D" id="2.60.120.10">
    <property type="entry name" value="Jelly Rolls"/>
    <property type="match status" value="1"/>
</dbReference>
<proteinExistence type="predicted"/>
<evidence type="ECO:0000313" key="5">
    <source>
        <dbReference type="RefSeq" id="XP_030371890.1"/>
    </source>
</evidence>